<reference evidence="2" key="1">
    <citation type="submission" date="2022-11" db="UniProtKB">
        <authorList>
            <consortium name="WormBaseParasite"/>
        </authorList>
    </citation>
    <scope>IDENTIFICATION</scope>
</reference>
<dbReference type="InterPro" id="IPR036397">
    <property type="entry name" value="RNaseH_sf"/>
</dbReference>
<dbReference type="Proteomes" id="UP000887566">
    <property type="component" value="Unplaced"/>
</dbReference>
<protein>
    <submittedName>
        <fullName evidence="2">Uncharacterized protein</fullName>
    </submittedName>
</protein>
<evidence type="ECO:0000313" key="1">
    <source>
        <dbReference type="Proteomes" id="UP000887566"/>
    </source>
</evidence>
<dbReference type="AlphaFoldDB" id="A0A914W1R2"/>
<name>A0A914W1R2_9BILA</name>
<proteinExistence type="predicted"/>
<dbReference type="Gene3D" id="3.30.420.10">
    <property type="entry name" value="Ribonuclease H-like superfamily/Ribonuclease H"/>
    <property type="match status" value="1"/>
</dbReference>
<sequence length="87" mass="9938">MKADGYRNIVKDALLTGPEENLSLDWIFQQDNDPKQMSRQVQLWLLDNQINALGRSSQSPNLNAIENLKSIKAKAITMVTFQKSYQN</sequence>
<accession>A0A914W1R2</accession>
<organism evidence="1 2">
    <name type="scientific">Plectus sambesii</name>
    <dbReference type="NCBI Taxonomy" id="2011161"/>
    <lineage>
        <taxon>Eukaryota</taxon>
        <taxon>Metazoa</taxon>
        <taxon>Ecdysozoa</taxon>
        <taxon>Nematoda</taxon>
        <taxon>Chromadorea</taxon>
        <taxon>Plectida</taxon>
        <taxon>Plectina</taxon>
        <taxon>Plectoidea</taxon>
        <taxon>Plectidae</taxon>
        <taxon>Plectus</taxon>
    </lineage>
</organism>
<dbReference type="GO" id="GO:0003676">
    <property type="term" value="F:nucleic acid binding"/>
    <property type="evidence" value="ECO:0007669"/>
    <property type="project" value="InterPro"/>
</dbReference>
<evidence type="ECO:0000313" key="2">
    <source>
        <dbReference type="WBParaSite" id="PSAMB.scaffold302size58235.g4447.t1"/>
    </source>
</evidence>
<dbReference type="WBParaSite" id="PSAMB.scaffold302size58235.g4447.t1">
    <property type="protein sequence ID" value="PSAMB.scaffold302size58235.g4447.t1"/>
    <property type="gene ID" value="PSAMB.scaffold302size58235.g4447"/>
</dbReference>
<keyword evidence="1" id="KW-1185">Reference proteome</keyword>